<evidence type="ECO:0000256" key="6">
    <source>
        <dbReference type="RuleBase" id="RU004168"/>
    </source>
</evidence>
<name>A0A931E6G0_9BACT</name>
<dbReference type="Pfam" id="PF00708">
    <property type="entry name" value="Acylphosphatase"/>
    <property type="match status" value="1"/>
</dbReference>
<comment type="caution">
    <text evidence="8">The sequence shown here is derived from an EMBL/GenBank/DDBJ whole genome shotgun (WGS) entry which is preliminary data.</text>
</comment>
<dbReference type="RefSeq" id="WP_196990354.1">
    <property type="nucleotide sequence ID" value="NZ_JADWYR010000001.1"/>
</dbReference>
<dbReference type="AlphaFoldDB" id="A0A931E6G0"/>
<feature type="domain" description="Acylphosphatase-like" evidence="7">
    <location>
        <begin position="3"/>
        <end position="89"/>
    </location>
</feature>
<feature type="active site" evidence="4">
    <location>
        <position position="18"/>
    </location>
</feature>
<dbReference type="PROSITE" id="PS51160">
    <property type="entry name" value="ACYLPHOSPHATASE_3"/>
    <property type="match status" value="1"/>
</dbReference>
<evidence type="ECO:0000256" key="3">
    <source>
        <dbReference type="ARBA" id="ARBA00047645"/>
    </source>
</evidence>
<keyword evidence="9" id="KW-1185">Reference proteome</keyword>
<dbReference type="Proteomes" id="UP000628448">
    <property type="component" value="Unassembled WGS sequence"/>
</dbReference>
<dbReference type="SUPFAM" id="SSF54975">
    <property type="entry name" value="Acylphosphatase/BLUF domain-like"/>
    <property type="match status" value="1"/>
</dbReference>
<evidence type="ECO:0000313" key="9">
    <source>
        <dbReference type="Proteomes" id="UP000628448"/>
    </source>
</evidence>
<sequence>MATVNLIVKGKVQGVFFRAEAKDAADKLGITGWVKNHEDGNVEIMAKGSQQAISEFIEWCKNGEKKATVTDVLVTPLHLDDFDAFEIIR</sequence>
<dbReference type="EMBL" id="JADWYR010000001">
    <property type="protein sequence ID" value="MBG9376341.1"/>
    <property type="molecule type" value="Genomic_DNA"/>
</dbReference>
<dbReference type="Gene3D" id="3.30.70.100">
    <property type="match status" value="1"/>
</dbReference>
<dbReference type="PROSITE" id="PS00150">
    <property type="entry name" value="ACYLPHOSPHATASE_1"/>
    <property type="match status" value="1"/>
</dbReference>
<dbReference type="PANTHER" id="PTHR47268">
    <property type="entry name" value="ACYLPHOSPHATASE"/>
    <property type="match status" value="1"/>
</dbReference>
<gene>
    <name evidence="8" type="ORF">I5907_08855</name>
</gene>
<evidence type="ECO:0000256" key="5">
    <source>
        <dbReference type="RuleBase" id="RU000553"/>
    </source>
</evidence>
<evidence type="ECO:0000256" key="2">
    <source>
        <dbReference type="ARBA" id="ARBA00012150"/>
    </source>
</evidence>
<dbReference type="InterPro" id="IPR017968">
    <property type="entry name" value="Acylphosphatase_CS"/>
</dbReference>
<evidence type="ECO:0000256" key="4">
    <source>
        <dbReference type="PROSITE-ProRule" id="PRU00520"/>
    </source>
</evidence>
<dbReference type="InterPro" id="IPR020456">
    <property type="entry name" value="Acylphosphatase"/>
</dbReference>
<dbReference type="PRINTS" id="PR00112">
    <property type="entry name" value="ACYLPHPHTASE"/>
</dbReference>
<proteinExistence type="inferred from homology"/>
<evidence type="ECO:0000256" key="1">
    <source>
        <dbReference type="ARBA" id="ARBA00005614"/>
    </source>
</evidence>
<feature type="active site" evidence="4">
    <location>
        <position position="36"/>
    </location>
</feature>
<protein>
    <recommendedName>
        <fullName evidence="2 4">Acylphosphatase</fullName>
        <ecNumber evidence="2 4">3.6.1.7</ecNumber>
    </recommendedName>
</protein>
<dbReference type="InterPro" id="IPR001792">
    <property type="entry name" value="Acylphosphatase-like_dom"/>
</dbReference>
<dbReference type="InterPro" id="IPR036046">
    <property type="entry name" value="Acylphosphatase-like_dom_sf"/>
</dbReference>
<evidence type="ECO:0000259" key="7">
    <source>
        <dbReference type="PROSITE" id="PS51160"/>
    </source>
</evidence>
<reference evidence="8" key="1">
    <citation type="submission" date="2020-11" db="EMBL/GenBank/DDBJ databases">
        <title>Bacterial whole genome sequence for Panacibacter sp. DH6.</title>
        <authorList>
            <person name="Le V."/>
            <person name="Ko S."/>
            <person name="Ahn C.-Y."/>
            <person name="Oh H.-M."/>
        </authorList>
    </citation>
    <scope>NUCLEOTIDE SEQUENCE</scope>
    <source>
        <strain evidence="8">DH6</strain>
    </source>
</reference>
<comment type="catalytic activity">
    <reaction evidence="3 4 5">
        <text>an acyl phosphate + H2O = a carboxylate + phosphate + H(+)</text>
        <dbReference type="Rhea" id="RHEA:14965"/>
        <dbReference type="ChEBI" id="CHEBI:15377"/>
        <dbReference type="ChEBI" id="CHEBI:15378"/>
        <dbReference type="ChEBI" id="CHEBI:29067"/>
        <dbReference type="ChEBI" id="CHEBI:43474"/>
        <dbReference type="ChEBI" id="CHEBI:59918"/>
        <dbReference type="EC" id="3.6.1.7"/>
    </reaction>
</comment>
<dbReference type="GO" id="GO:0003998">
    <property type="term" value="F:acylphosphatase activity"/>
    <property type="evidence" value="ECO:0007669"/>
    <property type="project" value="UniProtKB-EC"/>
</dbReference>
<dbReference type="PANTHER" id="PTHR47268:SF4">
    <property type="entry name" value="ACYLPHOSPHATASE"/>
    <property type="match status" value="1"/>
</dbReference>
<dbReference type="PROSITE" id="PS00151">
    <property type="entry name" value="ACYLPHOSPHATASE_2"/>
    <property type="match status" value="1"/>
</dbReference>
<comment type="similarity">
    <text evidence="1 6">Belongs to the acylphosphatase family.</text>
</comment>
<organism evidence="8 9">
    <name type="scientific">Panacibacter microcysteis</name>
    <dbReference type="NCBI Taxonomy" id="2793269"/>
    <lineage>
        <taxon>Bacteria</taxon>
        <taxon>Pseudomonadati</taxon>
        <taxon>Bacteroidota</taxon>
        <taxon>Chitinophagia</taxon>
        <taxon>Chitinophagales</taxon>
        <taxon>Chitinophagaceae</taxon>
        <taxon>Panacibacter</taxon>
    </lineage>
</organism>
<keyword evidence="4 5" id="KW-0378">Hydrolase</keyword>
<dbReference type="EC" id="3.6.1.7" evidence="2 4"/>
<evidence type="ECO:0000313" key="8">
    <source>
        <dbReference type="EMBL" id="MBG9376341.1"/>
    </source>
</evidence>
<accession>A0A931E6G0</accession>